<dbReference type="RefSeq" id="WP_353931353.1">
    <property type="nucleotide sequence ID" value="NZ_CP150886.1"/>
</dbReference>
<proteinExistence type="predicted"/>
<evidence type="ECO:0000259" key="1">
    <source>
        <dbReference type="Pfam" id="PF01609"/>
    </source>
</evidence>
<dbReference type="NCBIfam" id="NF033592">
    <property type="entry name" value="transpos_IS4_1"/>
    <property type="match status" value="1"/>
</dbReference>
<evidence type="ECO:0000313" key="3">
    <source>
        <dbReference type="EMBL" id="WZB88446.1"/>
    </source>
</evidence>
<reference evidence="4 7" key="1">
    <citation type="submission" date="2024-04" db="EMBL/GenBank/DDBJ databases">
        <title>Okeanomitos corallinicola gen. &amp; sp. nov. (Nostocales, Cyanobacteria), a new toxic marine heterocyst-forming cyanobacterium from a coral reef.</title>
        <authorList>
            <person name="Li H."/>
            <person name="Li R."/>
            <person name="Kang J."/>
            <person name="Hii K.S."/>
            <person name="Mohamed H.F."/>
            <person name="Xu X."/>
            <person name="Luo Z."/>
        </authorList>
    </citation>
    <scope>NUCLEOTIDE SEQUENCE [LARGE SCALE GENOMIC DNA]</scope>
    <source>
        <strain evidence="4 7">TIOX110</strain>
        <plasmid evidence="5 7">unnamed</plasmid>
    </source>
</reference>
<sequence length="462" mass="51779">MSLINFEVITASVAKAQLLVALEQVIPAQTIHRAIINTSSQERRERILPTHVVVALVIAMSFWSTDSIVDVFKNLIQGLSSLQIPHRLRFTAPTSSSISEARQRIGPAVMTRLFEMVAKPLATIQTPGAFLGNLRLMAIDGTVFDVPDTPANAKVFGYPGSRPGTYPAFPKARLVFLVEAGTHVIVDALLSPYRIGERKRAIQILRSVGEGMLLMWDRGLHSFKMVHAAIKQKCHILGRVPANVKFEVVKTLADGSYLSWIAPDGKSKKKGATRIPIRVIEYVIEDNGSEKVYRLITDLMDISAYPALVLAQEYHTRWEAENTLDELKVHLLGRKTLVRSKNPREVIQEIYGWLLGHFCIRCLMFQSAAEAGISPLRLSFTGSLRLIRRAVPQFQQAAAEDLHLFYSWLVAEILDLEIPPPQFRSNPRVLKKTRSKFLSKKRCHRGSTTINQPSFMIKKIAS</sequence>
<geneLocation type="plasmid" evidence="5 7">
    <name>unnamed</name>
</geneLocation>
<dbReference type="InterPro" id="IPR002559">
    <property type="entry name" value="Transposase_11"/>
</dbReference>
<dbReference type="EMBL" id="CP150886">
    <property type="protein sequence ID" value="WZB89051.1"/>
    <property type="molecule type" value="Genomic_DNA"/>
</dbReference>
<dbReference type="Pfam" id="PF13006">
    <property type="entry name" value="Nterm_IS4"/>
    <property type="match status" value="1"/>
</dbReference>
<evidence type="ECO:0000313" key="6">
    <source>
        <dbReference type="EMBL" id="WZB90449.1"/>
    </source>
</evidence>
<organism evidence="4 7">
    <name type="scientific">Okeanomitos corallinicola TIOX110</name>
    <dbReference type="NCBI Taxonomy" id="3133117"/>
    <lineage>
        <taxon>Bacteria</taxon>
        <taxon>Bacillati</taxon>
        <taxon>Cyanobacteriota</taxon>
        <taxon>Cyanophyceae</taxon>
        <taxon>Nostocales</taxon>
        <taxon>Aphanizomenonaceae</taxon>
        <taxon>Okeanomitos</taxon>
    </lineage>
</organism>
<dbReference type="InterPro" id="IPR047952">
    <property type="entry name" value="Transpos_IS4"/>
</dbReference>
<dbReference type="InterPro" id="IPR012337">
    <property type="entry name" value="RNaseH-like_sf"/>
</dbReference>
<name>A0ABZ2UVB6_9CYAN</name>
<dbReference type="EMBL" id="CP150887">
    <property type="protein sequence ID" value="WZB90391.1"/>
    <property type="molecule type" value="Genomic_DNA"/>
</dbReference>
<accession>A0ABZ2UVB6</accession>
<feature type="domain" description="Transposase IS4-like" evidence="1">
    <location>
        <begin position="135"/>
        <end position="342"/>
    </location>
</feature>
<dbReference type="Pfam" id="PF01609">
    <property type="entry name" value="DDE_Tnp_1"/>
    <property type="match status" value="1"/>
</dbReference>
<dbReference type="EMBL" id="CP150886">
    <property type="protein sequence ID" value="WZB88446.1"/>
    <property type="molecule type" value="Genomic_DNA"/>
</dbReference>
<dbReference type="InterPro" id="IPR024473">
    <property type="entry name" value="Transposases_IS4_N"/>
</dbReference>
<evidence type="ECO:0000313" key="4">
    <source>
        <dbReference type="EMBL" id="WZB89051.1"/>
    </source>
</evidence>
<keyword evidence="7" id="KW-1185">Reference proteome</keyword>
<dbReference type="SUPFAM" id="SSF53098">
    <property type="entry name" value="Ribonuclease H-like"/>
    <property type="match status" value="1"/>
</dbReference>
<dbReference type="Proteomes" id="UP001483337">
    <property type="component" value="Chromosome"/>
</dbReference>
<feature type="domain" description="Transposase IS4 N-terminal" evidence="2">
    <location>
        <begin position="19"/>
        <end position="115"/>
    </location>
</feature>
<dbReference type="PANTHER" id="PTHR37529:SF1">
    <property type="entry name" value="TRANSPOSASE INSG FOR INSERTION SEQUENCE ELEMENT IS4-RELATED"/>
    <property type="match status" value="1"/>
</dbReference>
<dbReference type="PANTHER" id="PTHR37529">
    <property type="entry name" value="TRANSPOSASE INSG FOR INSERTION SEQUENCE ELEMENT IS4-RELATED"/>
    <property type="match status" value="1"/>
</dbReference>
<evidence type="ECO:0000313" key="5">
    <source>
        <dbReference type="EMBL" id="WZB90391.1"/>
    </source>
</evidence>
<keyword evidence="5" id="KW-0614">Plasmid</keyword>
<dbReference type="EMBL" id="CP150887">
    <property type="protein sequence ID" value="WZB90449.1"/>
    <property type="molecule type" value="Genomic_DNA"/>
</dbReference>
<protein>
    <submittedName>
        <fullName evidence="4">IS4 family transposase</fullName>
    </submittedName>
</protein>
<dbReference type="Proteomes" id="UP001483337">
    <property type="component" value="Plasmid unnamed"/>
</dbReference>
<gene>
    <name evidence="3" type="ORF">WJM97_01765</name>
    <name evidence="4" type="ORF">WJM97_05060</name>
    <name evidence="6" type="ORF">WJM97_22875</name>
    <name evidence="5" type="ORF">WJM97_23365</name>
</gene>
<evidence type="ECO:0000313" key="7">
    <source>
        <dbReference type="Proteomes" id="UP001483337"/>
    </source>
</evidence>
<evidence type="ECO:0000259" key="2">
    <source>
        <dbReference type="Pfam" id="PF13006"/>
    </source>
</evidence>